<evidence type="ECO:0000256" key="5">
    <source>
        <dbReference type="SAM" id="MobiDB-lite"/>
    </source>
</evidence>
<evidence type="ECO:0000259" key="6">
    <source>
        <dbReference type="PROSITE" id="PS51319"/>
    </source>
</evidence>
<feature type="region of interest" description="Disordered" evidence="5">
    <location>
        <begin position="481"/>
        <end position="510"/>
    </location>
</feature>
<dbReference type="SMART" id="SM00509">
    <property type="entry name" value="TFS2N"/>
    <property type="match status" value="1"/>
</dbReference>
<comment type="subcellular location">
    <subcellularLocation>
        <location evidence="1 3">Nucleus</location>
    </subcellularLocation>
</comment>
<dbReference type="InterPro" id="IPR010684">
    <property type="entry name" value="RNA_pol_II_trans_fac_SIII_A"/>
</dbReference>
<evidence type="ECO:0000256" key="4">
    <source>
        <dbReference type="SAM" id="Coils"/>
    </source>
</evidence>
<feature type="domain" description="TFIIS N-terminal" evidence="6">
    <location>
        <begin position="13"/>
        <end position="81"/>
    </location>
</feature>
<feature type="compositionally biased region" description="Basic and acidic residues" evidence="5">
    <location>
        <begin position="83"/>
        <end position="94"/>
    </location>
</feature>
<name>A0A914H142_GLORO</name>
<reference evidence="8" key="1">
    <citation type="submission" date="2022-11" db="UniProtKB">
        <authorList>
            <consortium name="WormBaseParasite"/>
        </authorList>
    </citation>
    <scope>IDENTIFICATION</scope>
</reference>
<dbReference type="GO" id="GO:0070449">
    <property type="term" value="C:elongin complex"/>
    <property type="evidence" value="ECO:0007669"/>
    <property type="project" value="InterPro"/>
</dbReference>
<evidence type="ECO:0000256" key="3">
    <source>
        <dbReference type="PROSITE-ProRule" id="PRU00649"/>
    </source>
</evidence>
<protein>
    <submittedName>
        <fullName evidence="8">TFIIS N-terminal domain-containing protein</fullName>
    </submittedName>
</protein>
<feature type="compositionally biased region" description="Acidic residues" evidence="5">
    <location>
        <begin position="95"/>
        <end position="128"/>
    </location>
</feature>
<organism evidence="7 8">
    <name type="scientific">Globodera rostochiensis</name>
    <name type="common">Golden nematode worm</name>
    <name type="synonym">Heterodera rostochiensis</name>
    <dbReference type="NCBI Taxonomy" id="31243"/>
    <lineage>
        <taxon>Eukaryota</taxon>
        <taxon>Metazoa</taxon>
        <taxon>Ecdysozoa</taxon>
        <taxon>Nematoda</taxon>
        <taxon>Chromadorea</taxon>
        <taxon>Rhabditida</taxon>
        <taxon>Tylenchina</taxon>
        <taxon>Tylenchomorpha</taxon>
        <taxon>Tylenchoidea</taxon>
        <taxon>Heteroderidae</taxon>
        <taxon>Heteroderinae</taxon>
        <taxon>Globodera</taxon>
    </lineage>
</organism>
<evidence type="ECO:0000313" key="7">
    <source>
        <dbReference type="Proteomes" id="UP000887572"/>
    </source>
</evidence>
<dbReference type="PROSITE" id="PS51319">
    <property type="entry name" value="TFIIS_N"/>
    <property type="match status" value="1"/>
</dbReference>
<dbReference type="Pfam" id="PF08711">
    <property type="entry name" value="Med26"/>
    <property type="match status" value="1"/>
</dbReference>
<dbReference type="PANTHER" id="PTHR15141">
    <property type="entry name" value="TRANSCRIPTION ELONGATION FACTOR B POLYPEPTIDE 3"/>
    <property type="match status" value="1"/>
</dbReference>
<evidence type="ECO:0000313" key="8">
    <source>
        <dbReference type="WBParaSite" id="Gr19_v10_g13185.t1"/>
    </source>
</evidence>
<sequence>MSVNAAEEERLEKKVSKWAKMLSDEEKIEHALKRLDHVDINLQLLSSTGIGKAVNALRKHYRWGERATGLVSRWKEVAKVETARAAEDAQRREESEDTTADEEEAEEEEGAMSEGGEEGEETECEGEEEQRHPLVLRIKKNSKDAFPSMKPSSSLTKTPVPMPIDETERRKRHSVVDVMEDGSEDVEGYQLEDVVEDQPIDAFASQLAAADRMPKVIAKKPKKVPGLSAESIQNSLLDSLNSPSVFVPSAVQNQQRFVSSDLNINMFKAPKEKKRVYAGKRKTTGAGEVHTVPTLFDICIRFLFNNIDAIDETGSIPFDVLRPILEKANAEQLMRLEKKNPYLREDTNYLWRNHCKREFGKELAKLREEFGSEEDEEEEEEADGGGIAWRKRYKKFLFDREQRLIRLSTQIKSHSEVAQPQRQAMVTAPIAPRYVRKRQIQNGIRVAASQVPSAVELTRARRQIFETGNDADLRSMPAAIRSANSFKREGSSNVSSSFSPTKKKPQRGPLMLKTLRMLKKQRR</sequence>
<dbReference type="InterPro" id="IPR035441">
    <property type="entry name" value="TFIIS/LEDGF_dom_sf"/>
</dbReference>
<dbReference type="Gene3D" id="1.20.930.10">
    <property type="entry name" value="Conserved domain common to transcription factors TFIIS, elongin A, CRSP70"/>
    <property type="match status" value="1"/>
</dbReference>
<dbReference type="InterPro" id="IPR017923">
    <property type="entry name" value="TFIIS_N"/>
</dbReference>
<keyword evidence="4" id="KW-0175">Coiled coil</keyword>
<dbReference type="SUPFAM" id="SSF47676">
    <property type="entry name" value="Conserved domain common to transcription factors TFIIS, elongin A, CRSP70"/>
    <property type="match status" value="1"/>
</dbReference>
<keyword evidence="7" id="KW-1185">Reference proteome</keyword>
<accession>A0A914H142</accession>
<feature type="region of interest" description="Disordered" evidence="5">
    <location>
        <begin position="83"/>
        <end position="186"/>
    </location>
</feature>
<feature type="coiled-coil region" evidence="4">
    <location>
        <begin position="356"/>
        <end position="383"/>
    </location>
</feature>
<evidence type="ECO:0000256" key="1">
    <source>
        <dbReference type="ARBA" id="ARBA00004123"/>
    </source>
</evidence>
<dbReference type="Gene3D" id="6.10.250.3180">
    <property type="match status" value="1"/>
</dbReference>
<dbReference type="PANTHER" id="PTHR15141:SF76">
    <property type="entry name" value="TRANSCRIPTION ELONGATION FACTOR B POLYPEPTIDE 3"/>
    <property type="match status" value="1"/>
</dbReference>
<dbReference type="Pfam" id="PF06881">
    <property type="entry name" value="Elongin_A"/>
    <property type="match status" value="1"/>
</dbReference>
<proteinExistence type="predicted"/>
<dbReference type="AlphaFoldDB" id="A0A914H142"/>
<evidence type="ECO:0000256" key="2">
    <source>
        <dbReference type="ARBA" id="ARBA00023242"/>
    </source>
</evidence>
<dbReference type="Proteomes" id="UP000887572">
    <property type="component" value="Unplaced"/>
</dbReference>
<dbReference type="InterPro" id="IPR051870">
    <property type="entry name" value="Elongin-A_domain"/>
</dbReference>
<feature type="compositionally biased region" description="Polar residues" evidence="5">
    <location>
        <begin position="491"/>
        <end position="500"/>
    </location>
</feature>
<keyword evidence="2 3" id="KW-0539">Nucleus</keyword>
<dbReference type="InterPro" id="IPR003617">
    <property type="entry name" value="TFIIS/CRSP70_N_sub"/>
</dbReference>
<dbReference type="GO" id="GO:0006368">
    <property type="term" value="P:transcription elongation by RNA polymerase II"/>
    <property type="evidence" value="ECO:0007669"/>
    <property type="project" value="InterPro"/>
</dbReference>
<dbReference type="WBParaSite" id="Gr19_v10_g13185.t1">
    <property type="protein sequence ID" value="Gr19_v10_g13185.t1"/>
    <property type="gene ID" value="Gr19_v10_g13185"/>
</dbReference>